<dbReference type="AlphaFoldDB" id="A0A0R2SE37"/>
<dbReference type="EMBL" id="LIBB01000025">
    <property type="protein sequence ID" value="KRO73137.1"/>
    <property type="molecule type" value="Genomic_DNA"/>
</dbReference>
<proteinExistence type="inferred from homology"/>
<accession>A0A0R2SE37</accession>
<dbReference type="SUPFAM" id="SSF64307">
    <property type="entry name" value="SirA-like"/>
    <property type="match status" value="1"/>
</dbReference>
<evidence type="ECO:0000313" key="4">
    <source>
        <dbReference type="Proteomes" id="UP000051934"/>
    </source>
</evidence>
<gene>
    <name evidence="3" type="ORF">ABR69_08890</name>
</gene>
<evidence type="ECO:0000259" key="2">
    <source>
        <dbReference type="PROSITE" id="PS01148"/>
    </source>
</evidence>
<dbReference type="InterPro" id="IPR036868">
    <property type="entry name" value="TusA-like_sf"/>
</dbReference>
<comment type="similarity">
    <text evidence="1">Belongs to the sulfur carrier protein TusA family.</text>
</comment>
<dbReference type="PROSITE" id="PS01148">
    <property type="entry name" value="UPF0033"/>
    <property type="match status" value="1"/>
</dbReference>
<dbReference type="Pfam" id="PF01206">
    <property type="entry name" value="TusA"/>
    <property type="match status" value="1"/>
</dbReference>
<feature type="domain" description="UPF0033" evidence="2">
    <location>
        <begin position="23"/>
        <end position="47"/>
    </location>
</feature>
<dbReference type="NCBIfam" id="NF001423">
    <property type="entry name" value="PRK00299.1"/>
    <property type="match status" value="1"/>
</dbReference>
<dbReference type="Proteomes" id="UP000051934">
    <property type="component" value="Unassembled WGS sequence"/>
</dbReference>
<protein>
    <recommendedName>
        <fullName evidence="2">UPF0033 domain-containing protein</fullName>
    </recommendedName>
</protein>
<evidence type="ECO:0000256" key="1">
    <source>
        <dbReference type="ARBA" id="ARBA00008984"/>
    </source>
</evidence>
<dbReference type="PANTHER" id="PTHR33279">
    <property type="entry name" value="SULFUR CARRIER PROTEIN YEDF-RELATED"/>
    <property type="match status" value="1"/>
</dbReference>
<reference evidence="3 4" key="1">
    <citation type="submission" date="2015-10" db="EMBL/GenBank/DDBJ databases">
        <title>Metagenome-Assembled Genomes uncover a global brackish microbiome.</title>
        <authorList>
            <person name="Hugerth L.W."/>
            <person name="Larsson J."/>
            <person name="Alneberg J."/>
            <person name="Lindh M.V."/>
            <person name="Legrand C."/>
            <person name="Pinhassi J."/>
            <person name="Andersson A.F."/>
        </authorList>
    </citation>
    <scope>NUCLEOTIDE SEQUENCE [LARGE SCALE GENOMIC DNA]</scope>
    <source>
        <strain evidence="3">BACL4 MAG-120507-bin80</strain>
    </source>
</reference>
<sequence length="93" mass="10250">MSQSIPSLVPVKNEENVVADIKVDATGLYCPEPVMLLHKHFKTMAAGDILELNATDPSTTRDVPKFCAFLGHDLVACEQQGEQFTYLLRKGSE</sequence>
<name>A0A0R2SE37_9GAMM</name>
<dbReference type="Gene3D" id="3.30.110.40">
    <property type="entry name" value="TusA-like domain"/>
    <property type="match status" value="1"/>
</dbReference>
<evidence type="ECO:0000313" key="3">
    <source>
        <dbReference type="EMBL" id="KRO73137.1"/>
    </source>
</evidence>
<dbReference type="PANTHER" id="PTHR33279:SF2">
    <property type="entry name" value="SULFUR CARRIER PROTEIN TUSA"/>
    <property type="match status" value="1"/>
</dbReference>
<organism evidence="3 4">
    <name type="scientific">OM182 bacterium BACL3 MAG-120507-bin80</name>
    <dbReference type="NCBI Taxonomy" id="1655577"/>
    <lineage>
        <taxon>Bacteria</taxon>
        <taxon>Pseudomonadati</taxon>
        <taxon>Pseudomonadota</taxon>
        <taxon>Gammaproteobacteria</taxon>
        <taxon>OMG group</taxon>
        <taxon>OM182 clade</taxon>
    </lineage>
</organism>
<dbReference type="InterPro" id="IPR001455">
    <property type="entry name" value="TusA-like"/>
</dbReference>
<comment type="caution">
    <text evidence="3">The sequence shown here is derived from an EMBL/GenBank/DDBJ whole genome shotgun (WGS) entry which is preliminary data.</text>
</comment>